<evidence type="ECO:0000256" key="5">
    <source>
        <dbReference type="ARBA" id="ARBA00023040"/>
    </source>
</evidence>
<feature type="transmembrane region" description="Helical" evidence="10">
    <location>
        <begin position="513"/>
        <end position="531"/>
    </location>
</feature>
<evidence type="ECO:0000256" key="9">
    <source>
        <dbReference type="RuleBase" id="RU000688"/>
    </source>
</evidence>
<feature type="transmembrane region" description="Helical" evidence="10">
    <location>
        <begin position="49"/>
        <end position="71"/>
    </location>
</feature>
<dbReference type="GO" id="GO:0005886">
    <property type="term" value="C:plasma membrane"/>
    <property type="evidence" value="ECO:0007669"/>
    <property type="project" value="TreeGrafter"/>
</dbReference>
<dbReference type="InterPro" id="IPR017452">
    <property type="entry name" value="GPCR_Rhodpsn_7TM"/>
</dbReference>
<evidence type="ECO:0000256" key="10">
    <source>
        <dbReference type="SAM" id="Phobius"/>
    </source>
</evidence>
<feature type="domain" description="G-protein coupled receptors family 1 profile" evidence="11">
    <location>
        <begin position="62"/>
        <end position="316"/>
    </location>
</feature>
<evidence type="ECO:0000256" key="2">
    <source>
        <dbReference type="ARBA" id="ARBA00010663"/>
    </source>
</evidence>
<feature type="transmembrane region" description="Helical" evidence="10">
    <location>
        <begin position="607"/>
        <end position="633"/>
    </location>
</feature>
<feature type="transmembrane region" description="Helical" evidence="10">
    <location>
        <begin position="1356"/>
        <end position="1378"/>
    </location>
</feature>
<proteinExistence type="inferred from homology"/>
<dbReference type="SMART" id="SM01381">
    <property type="entry name" value="7TM_GPCR_Srsx"/>
    <property type="match status" value="1"/>
</dbReference>
<comment type="caution">
    <text evidence="12">The sequence shown here is derived from an EMBL/GenBank/DDBJ whole genome shotgun (WGS) entry which is preliminary data.</text>
</comment>
<dbReference type="Pfam" id="PF00001">
    <property type="entry name" value="7tm_1"/>
    <property type="match status" value="4"/>
</dbReference>
<feature type="transmembrane region" description="Helical" evidence="10">
    <location>
        <begin position="204"/>
        <end position="225"/>
    </location>
</feature>
<evidence type="ECO:0000313" key="13">
    <source>
        <dbReference type="Proteomes" id="UP000215335"/>
    </source>
</evidence>
<dbReference type="STRING" id="543379.A0A232FHG1"/>
<organism evidence="12 13">
    <name type="scientific">Trichomalopsis sarcophagae</name>
    <dbReference type="NCBI Taxonomy" id="543379"/>
    <lineage>
        <taxon>Eukaryota</taxon>
        <taxon>Metazoa</taxon>
        <taxon>Ecdysozoa</taxon>
        <taxon>Arthropoda</taxon>
        <taxon>Hexapoda</taxon>
        <taxon>Insecta</taxon>
        <taxon>Pterygota</taxon>
        <taxon>Neoptera</taxon>
        <taxon>Endopterygota</taxon>
        <taxon>Hymenoptera</taxon>
        <taxon>Apocrita</taxon>
        <taxon>Proctotrupomorpha</taxon>
        <taxon>Chalcidoidea</taxon>
        <taxon>Pteromalidae</taxon>
        <taxon>Pteromalinae</taxon>
        <taxon>Trichomalopsis</taxon>
    </lineage>
</organism>
<evidence type="ECO:0000256" key="8">
    <source>
        <dbReference type="ARBA" id="ARBA00023224"/>
    </source>
</evidence>
<evidence type="ECO:0000259" key="11">
    <source>
        <dbReference type="PROSITE" id="PS50262"/>
    </source>
</evidence>
<evidence type="ECO:0000256" key="3">
    <source>
        <dbReference type="ARBA" id="ARBA00022692"/>
    </source>
</evidence>
<evidence type="ECO:0000256" key="1">
    <source>
        <dbReference type="ARBA" id="ARBA00004141"/>
    </source>
</evidence>
<keyword evidence="6 10" id="KW-0472">Membrane</keyword>
<keyword evidence="3 9" id="KW-0812">Transmembrane</keyword>
<feature type="transmembrane region" description="Helical" evidence="10">
    <location>
        <begin position="755"/>
        <end position="774"/>
    </location>
</feature>
<feature type="domain" description="G-protein coupled receptors family 1 profile" evidence="11">
    <location>
        <begin position="413"/>
        <end position="666"/>
    </location>
</feature>
<dbReference type="PROSITE" id="PS00237">
    <property type="entry name" value="G_PROTEIN_RECEP_F1_1"/>
    <property type="match status" value="4"/>
</dbReference>
<evidence type="ECO:0000256" key="7">
    <source>
        <dbReference type="ARBA" id="ARBA00023170"/>
    </source>
</evidence>
<feature type="transmembrane region" description="Helical" evidence="10">
    <location>
        <begin position="474"/>
        <end position="492"/>
    </location>
</feature>
<feature type="transmembrane region" description="Helical" evidence="10">
    <location>
        <begin position="851"/>
        <end position="874"/>
    </location>
</feature>
<dbReference type="SUPFAM" id="SSF81321">
    <property type="entry name" value="Family A G protein-coupled receptor-like"/>
    <property type="match status" value="4"/>
</dbReference>
<accession>A0A232FHG1</accession>
<feature type="transmembrane region" description="Helical" evidence="10">
    <location>
        <begin position="83"/>
        <end position="102"/>
    </location>
</feature>
<dbReference type="GO" id="GO:0008188">
    <property type="term" value="F:neuropeptide receptor activity"/>
    <property type="evidence" value="ECO:0007669"/>
    <property type="project" value="TreeGrafter"/>
</dbReference>
<evidence type="ECO:0000313" key="12">
    <source>
        <dbReference type="EMBL" id="OXU29889.1"/>
    </source>
</evidence>
<feature type="domain" description="G-protein coupled receptors family 1 profile" evidence="11">
    <location>
        <begin position="1104"/>
        <end position="1376"/>
    </location>
</feature>
<gene>
    <name evidence="12" type="ORF">TSAR_001052</name>
</gene>
<feature type="transmembrane region" description="Helical" evidence="10">
    <location>
        <begin position="1207"/>
        <end position="1229"/>
    </location>
</feature>
<feature type="transmembrane region" description="Helical" evidence="10">
    <location>
        <begin position="400"/>
        <end position="422"/>
    </location>
</feature>
<keyword evidence="8 9" id="KW-0807">Transducer</keyword>
<keyword evidence="7 9" id="KW-0675">Receptor</keyword>
<dbReference type="Proteomes" id="UP000215335">
    <property type="component" value="Unassembled WGS sequence"/>
</dbReference>
<feature type="transmembrane region" description="Helical" evidence="10">
    <location>
        <begin position="303"/>
        <end position="319"/>
    </location>
</feature>
<sequence length="1421" mass="162623">MMANLTTQNRTGTKSAFMHHLELIAKDFYATTYYDHTSYEADSQTIYEVVLYFSMGIIGILGNVATCVVIISNRSMRTVTNAYLLNLAISDLLLLFFGFPTLNRYVRYRHDVLCKFRSMMFEGAVYVSVLTISAFSVERYLAICHPFRALALSNMSRAYRTIPAIWILGYLSALMMSLQIGLLPKTLFSEDTICSIVSKFAPRILEISTLVFFVLPMILISYLYIRIWINLKNSGPIETNAQNHPRYNGNGKVIRMLAAVVSAFFISWAPFHVQRLTSIHLYSLVYSFEIVHMQRKFSRVTGVLYYSSAVINPIIYNIMSNKFRQAFKDTLVRGSRVFRSSCVSTDNDRDMEAMAYQTPKNTTTHEGLFKLLEKIIKHIYANAYFDHISYEADSQTIYEVVLYFSMGIIGVLGNVATCVVIISNRSMRTVTNVYLLNLAISDILLLFFGFPTLNRYVRYRYDVLCKFRNMMFEGAVYVSVLTISAFSVERYLAICRPFTALAWSNMSRASRTIPAIWILGYLCALLMSQQIGLQYKGRKSNETICSVISELATRTFEISTLVFFVLPMILISCLYTRIWINLRNSEPIETNAQVHARSNGRGKVIRMLVMVVLAFFISSAPFHVQRLLALYFYDFFSAKVTLMLHKISRVTGVLFYSSAVINPIIYNVMSNKFRQAFKETLVRGLKIFRSSQSLSTSTEQDVVKRMTNCTTSPFLRSSKSFFCNTFLGLFGLLGNLSTCLVIARNRSMHTVTNVYLFNLAVSDLLILIFCLPPLSQYVQYRRMDHHFLHFSSRQRQFNASHGRTLMCEWSVYVSVLTITAFSVERYLAICHPFQARALSEMSRASRTIPAIWLFGFICALLMSFQTGLVELFVADETDPVCTVINDLAPRAFEISTLLFFVMPMLLMGCLYTRMVMSLRKSASVVREQREDDEVNANGRRAIVMLVMVAVAFFVCWAPYQVQRLFTIHFRHNVLPDSLIEVQLIISHVIGVLYYSSGCINPIIYNIMSKKFRQAFKFYVSYSFSKLSRRHSSEIQKYCDAIVTSARTTGNMSFLEIIENISESIIDFDLNLTDIDNSNDNYWLNQNPIYMLVIYICIGIIGVVGNIITCIVIATNKSMHTVTNCYLFNLAISDLLMIIFSFPAFDGYDRYSSKTVCFLRGFIAEASVYISVLTIVAFSIERYLAICHPFFVRALSHLSRASRTIPTIWILGCAGALPVAMQIGIIHYYRSKDRAICTIVTASGLFYLELSTVVFFILPMILMIWLYTLMGIRLRSSRRRLETRDGESRRTEKDARNNNNKRVLRMLVMIQSDIFNAVSVVAAFFFCWAPFHLQRLIAMHSEIIIYYYESIIKMYNVITPISAVFSYSSTMINPALYNVMSNKFRQAFKDTFIKVWSALSCSSQTTNSIEVIDLKKYPSTSD</sequence>
<feature type="transmembrane region" description="Helical" evidence="10">
    <location>
        <begin position="558"/>
        <end position="580"/>
    </location>
</feature>
<evidence type="ECO:0000256" key="4">
    <source>
        <dbReference type="ARBA" id="ARBA00022989"/>
    </source>
</evidence>
<dbReference type="Gene3D" id="1.20.1070.10">
    <property type="entry name" value="Rhodopsin 7-helix transmembrane proteins"/>
    <property type="match status" value="4"/>
</dbReference>
<feature type="transmembrane region" description="Helical" evidence="10">
    <location>
        <begin position="653"/>
        <end position="669"/>
    </location>
</feature>
<reference evidence="12 13" key="1">
    <citation type="journal article" date="2017" name="Curr. Biol.">
        <title>The Evolution of Venom by Co-option of Single-Copy Genes.</title>
        <authorList>
            <person name="Martinson E.O."/>
            <person name="Mrinalini"/>
            <person name="Kelkar Y.D."/>
            <person name="Chang C.H."/>
            <person name="Werren J.H."/>
        </authorList>
    </citation>
    <scope>NUCLEOTIDE SEQUENCE [LARGE SCALE GENOMIC DNA]</scope>
    <source>
        <strain evidence="12 13">Alberta</strain>
        <tissue evidence="12">Whole body</tissue>
    </source>
</reference>
<feature type="transmembrane region" description="Helical" evidence="10">
    <location>
        <begin position="434"/>
        <end position="454"/>
    </location>
</feature>
<feature type="transmembrane region" description="Helical" evidence="10">
    <location>
        <begin position="1088"/>
        <end position="1113"/>
    </location>
</feature>
<dbReference type="InterPro" id="IPR000276">
    <property type="entry name" value="GPCR_Rhodpsn"/>
</dbReference>
<evidence type="ECO:0000256" key="6">
    <source>
        <dbReference type="ARBA" id="ARBA00023136"/>
    </source>
</evidence>
<feature type="transmembrane region" description="Helical" evidence="10">
    <location>
        <begin position="1125"/>
        <end position="1144"/>
    </location>
</feature>
<comment type="subcellular location">
    <subcellularLocation>
        <location evidence="1">Membrane</location>
        <topology evidence="1">Multi-pass membrane protein</topology>
    </subcellularLocation>
</comment>
<feature type="transmembrane region" description="Helical" evidence="10">
    <location>
        <begin position="1249"/>
        <end position="1269"/>
    </location>
</feature>
<protein>
    <recommendedName>
        <fullName evidence="11">G-protein coupled receptors family 1 profile domain-containing protein</fullName>
    </recommendedName>
</protein>
<feature type="transmembrane region" description="Helical" evidence="10">
    <location>
        <begin position="894"/>
        <end position="912"/>
    </location>
</feature>
<keyword evidence="13" id="KW-1185">Reference proteome</keyword>
<name>A0A232FHG1_9HYME</name>
<feature type="transmembrane region" description="Helical" evidence="10">
    <location>
        <begin position="1305"/>
        <end position="1330"/>
    </location>
</feature>
<feature type="transmembrane region" description="Helical" evidence="10">
    <location>
        <begin position="981"/>
        <end position="1003"/>
    </location>
</feature>
<keyword evidence="4 10" id="KW-1133">Transmembrane helix</keyword>
<feature type="transmembrane region" description="Helical" evidence="10">
    <location>
        <begin position="162"/>
        <end position="183"/>
    </location>
</feature>
<dbReference type="PANTHER" id="PTHR24243">
    <property type="entry name" value="G-PROTEIN COUPLED RECEPTOR"/>
    <property type="match status" value="1"/>
</dbReference>
<feature type="transmembrane region" description="Helical" evidence="10">
    <location>
        <begin position="1156"/>
        <end position="1176"/>
    </location>
</feature>
<dbReference type="EMBL" id="NNAY01000224">
    <property type="protein sequence ID" value="OXU29889.1"/>
    <property type="molecule type" value="Genomic_DNA"/>
</dbReference>
<dbReference type="PRINTS" id="PR00237">
    <property type="entry name" value="GPCRRHODOPSN"/>
</dbReference>
<keyword evidence="5 9" id="KW-0297">G-protein coupled receptor</keyword>
<feature type="transmembrane region" description="Helical" evidence="10">
    <location>
        <begin position="721"/>
        <end position="743"/>
    </location>
</feature>
<feature type="domain" description="G-protein coupled receptors family 1 profile" evidence="11">
    <location>
        <begin position="734"/>
        <end position="1004"/>
    </location>
</feature>
<dbReference type="PROSITE" id="PS50262">
    <property type="entry name" value="G_PROTEIN_RECEP_F1_2"/>
    <property type="match status" value="4"/>
</dbReference>
<dbReference type="PANTHER" id="PTHR24243:SF208">
    <property type="entry name" value="PYROKININ-1 RECEPTOR"/>
    <property type="match status" value="1"/>
</dbReference>
<comment type="similarity">
    <text evidence="2 9">Belongs to the G-protein coupled receptor 1 family.</text>
</comment>
<feature type="transmembrane region" description="Helical" evidence="10">
    <location>
        <begin position="941"/>
        <end position="961"/>
    </location>
</feature>
<feature type="transmembrane region" description="Helical" evidence="10">
    <location>
        <begin position="123"/>
        <end position="142"/>
    </location>
</feature>